<accession>A0AAE3K125</accession>
<feature type="domain" description="Sialidase" evidence="1">
    <location>
        <begin position="83"/>
        <end position="321"/>
    </location>
</feature>
<evidence type="ECO:0000313" key="2">
    <source>
        <dbReference type="EMBL" id="MCI5755099.1"/>
    </source>
</evidence>
<dbReference type="SUPFAM" id="SSF50939">
    <property type="entry name" value="Sialidases"/>
    <property type="match status" value="1"/>
</dbReference>
<evidence type="ECO:0000313" key="3">
    <source>
        <dbReference type="Proteomes" id="UP001139365"/>
    </source>
</evidence>
<sequence>MSRIRLVHNDTLSCEAILRKMPDGGLIIVCQCGDTAEPAPGNRVYAFLSYDGGETWSDPVSVREEDGCAVYCTEVRIGDGGVIAYLTVHDGHFLDWRCETAVSRDNGRTWSRESSPVDSFAFVRGAVTLSDGSVLMPVQMYHVTEEQNRILKENGRYVWHAFYSFPEGVRTDRVLNNVLIRRRGAEVFEMHPGPELTMTENWVWSEPTVAEVSPGKMVMLLRYCGTGFLWKSTSDDMGRTWSIPEKTDIPSPGNKSKLIALGGGRTALIHTPNPKATPYSVDNRYPLEIWISSDGCKTWERKLGVGAPKGNCSYPDGIYDGGSGHLLFSFELDRKDIYFADCEIPE</sequence>
<dbReference type="Pfam" id="PF13088">
    <property type="entry name" value="BNR_2"/>
    <property type="match status" value="1"/>
</dbReference>
<proteinExistence type="predicted"/>
<evidence type="ECO:0000259" key="1">
    <source>
        <dbReference type="Pfam" id="PF13088"/>
    </source>
</evidence>
<reference evidence="2 3" key="1">
    <citation type="submission" date="2022-03" db="EMBL/GenBank/DDBJ databases">
        <title>Metagenome-assembled genomes from swine fecal metagenomes.</title>
        <authorList>
            <person name="Holman D.B."/>
            <person name="Kommadath A."/>
        </authorList>
    </citation>
    <scope>NUCLEOTIDE SEQUENCE [LARGE SCALE GENOMIC DNA]</scope>
    <source>
        <strain evidence="2">SUG147</strain>
    </source>
</reference>
<dbReference type="EMBL" id="JALEMU010000039">
    <property type="protein sequence ID" value="MCI5755099.1"/>
    <property type="molecule type" value="Genomic_DNA"/>
</dbReference>
<dbReference type="Proteomes" id="UP001139365">
    <property type="component" value="Unassembled WGS sequence"/>
</dbReference>
<dbReference type="PANTHER" id="PTHR43752:SF2">
    <property type="entry name" value="BNR_ASP-BOX REPEAT FAMILY PROTEIN"/>
    <property type="match status" value="1"/>
</dbReference>
<dbReference type="InterPro" id="IPR036278">
    <property type="entry name" value="Sialidase_sf"/>
</dbReference>
<name>A0AAE3K125_9BACT</name>
<dbReference type="AlphaFoldDB" id="A0AAE3K125"/>
<dbReference type="Gene3D" id="2.120.10.10">
    <property type="match status" value="2"/>
</dbReference>
<protein>
    <submittedName>
        <fullName evidence="2">Glycoside hydrolase</fullName>
    </submittedName>
</protein>
<gene>
    <name evidence="2" type="ORF">MR241_02255</name>
</gene>
<dbReference type="GO" id="GO:0016787">
    <property type="term" value="F:hydrolase activity"/>
    <property type="evidence" value="ECO:0007669"/>
    <property type="project" value="UniProtKB-KW"/>
</dbReference>
<dbReference type="CDD" id="cd15482">
    <property type="entry name" value="Sialidase_non-viral"/>
    <property type="match status" value="1"/>
</dbReference>
<dbReference type="InterPro" id="IPR011040">
    <property type="entry name" value="Sialidase"/>
</dbReference>
<organism evidence="2 3">
    <name type="scientific">Candidatus Colimorpha enterica</name>
    <dbReference type="NCBI Taxonomy" id="3083063"/>
    <lineage>
        <taxon>Bacteria</taxon>
        <taxon>Pseudomonadati</taxon>
        <taxon>Bacteroidota</taxon>
        <taxon>Bacteroidia</taxon>
        <taxon>Bacteroidales</taxon>
        <taxon>Candidatus Colimorpha</taxon>
    </lineage>
</organism>
<dbReference type="PANTHER" id="PTHR43752">
    <property type="entry name" value="BNR/ASP-BOX REPEAT FAMILY PROTEIN"/>
    <property type="match status" value="1"/>
</dbReference>
<comment type="caution">
    <text evidence="2">The sequence shown here is derived from an EMBL/GenBank/DDBJ whole genome shotgun (WGS) entry which is preliminary data.</text>
</comment>
<keyword evidence="2" id="KW-0378">Hydrolase</keyword>